<evidence type="ECO:0000256" key="1">
    <source>
        <dbReference type="ARBA" id="ARBA00001974"/>
    </source>
</evidence>
<evidence type="ECO:0000256" key="9">
    <source>
        <dbReference type="ARBA" id="ARBA00023098"/>
    </source>
</evidence>
<dbReference type="Pfam" id="PF01756">
    <property type="entry name" value="ACOX"/>
    <property type="match status" value="1"/>
</dbReference>
<dbReference type="InterPro" id="IPR006091">
    <property type="entry name" value="Acyl-CoA_Oxase/DH_mid-dom"/>
</dbReference>
<dbReference type="SUPFAM" id="SSF56645">
    <property type="entry name" value="Acyl-CoA dehydrogenase NM domain-like"/>
    <property type="match status" value="1"/>
</dbReference>
<dbReference type="GO" id="GO:0005504">
    <property type="term" value="F:fatty acid binding"/>
    <property type="evidence" value="ECO:0007669"/>
    <property type="project" value="TreeGrafter"/>
</dbReference>
<dbReference type="GO" id="GO:0005777">
    <property type="term" value="C:peroxisome"/>
    <property type="evidence" value="ECO:0007669"/>
    <property type="project" value="UniProtKB-SubCell"/>
</dbReference>
<dbReference type="GO" id="GO:0055088">
    <property type="term" value="P:lipid homeostasis"/>
    <property type="evidence" value="ECO:0007669"/>
    <property type="project" value="TreeGrafter"/>
</dbReference>
<dbReference type="PANTHER" id="PTHR10909:SF390">
    <property type="entry name" value="PEROXISOMAL ACYL-COENZYME A OXIDASE 3"/>
    <property type="match status" value="1"/>
</dbReference>
<reference evidence="15" key="1">
    <citation type="submission" date="2020-11" db="EMBL/GenBank/DDBJ databases">
        <authorList>
            <person name="Tran Van P."/>
        </authorList>
    </citation>
    <scope>NUCLEOTIDE SEQUENCE</scope>
</reference>
<gene>
    <name evidence="15" type="ORF">CTOB1V02_LOCUS5605</name>
</gene>
<dbReference type="FunFam" id="1.20.140.10:FF:000010">
    <property type="entry name" value="Acyl-coenzyme A oxidase"/>
    <property type="match status" value="1"/>
</dbReference>
<keyword evidence="8" id="KW-0560">Oxidoreductase</keyword>
<dbReference type="InterPro" id="IPR009100">
    <property type="entry name" value="AcylCoA_DH/oxidase_NM_dom_sf"/>
</dbReference>
<dbReference type="PIRSF" id="PIRSF000168">
    <property type="entry name" value="Acyl-CoA_oxidase"/>
    <property type="match status" value="1"/>
</dbReference>
<dbReference type="OrthoDB" id="538336at2759"/>
<keyword evidence="10" id="KW-0576">Peroxisome</keyword>
<dbReference type="GO" id="GO:0016402">
    <property type="term" value="F:pristanoyl-CoA oxidase activity"/>
    <property type="evidence" value="ECO:0007669"/>
    <property type="project" value="TreeGrafter"/>
</dbReference>
<evidence type="ECO:0000256" key="3">
    <source>
        <dbReference type="ARBA" id="ARBA00005189"/>
    </source>
</evidence>
<feature type="domain" description="Acyl-CoA oxidase C-terminal" evidence="12">
    <location>
        <begin position="498"/>
        <end position="677"/>
    </location>
</feature>
<dbReference type="InterPro" id="IPR036250">
    <property type="entry name" value="AcylCo_DH-like_C"/>
</dbReference>
<evidence type="ECO:0000256" key="6">
    <source>
        <dbReference type="ARBA" id="ARBA00022827"/>
    </source>
</evidence>
<evidence type="ECO:0000259" key="12">
    <source>
        <dbReference type="Pfam" id="PF01756"/>
    </source>
</evidence>
<feature type="domain" description="Acyl-CoA oxidase C-alpha1" evidence="14">
    <location>
        <begin position="283"/>
        <end position="450"/>
    </location>
</feature>
<proteinExistence type="inferred from homology"/>
<dbReference type="InterPro" id="IPR012258">
    <property type="entry name" value="Acyl-CoA_oxidase"/>
</dbReference>
<organism evidence="15">
    <name type="scientific">Cyprideis torosa</name>
    <dbReference type="NCBI Taxonomy" id="163714"/>
    <lineage>
        <taxon>Eukaryota</taxon>
        <taxon>Metazoa</taxon>
        <taxon>Ecdysozoa</taxon>
        <taxon>Arthropoda</taxon>
        <taxon>Crustacea</taxon>
        <taxon>Oligostraca</taxon>
        <taxon>Ostracoda</taxon>
        <taxon>Podocopa</taxon>
        <taxon>Podocopida</taxon>
        <taxon>Cytherocopina</taxon>
        <taxon>Cytheroidea</taxon>
        <taxon>Cytherideidae</taxon>
        <taxon>Cyprideis</taxon>
    </lineage>
</organism>
<dbReference type="FunFam" id="2.40.110.10:FF:000005">
    <property type="entry name" value="Acyl-coenzyme A oxidase"/>
    <property type="match status" value="1"/>
</dbReference>
<dbReference type="FunFam" id="1.20.140.10:FF:000007">
    <property type="entry name" value="Acyl-coenzyme A oxidase"/>
    <property type="match status" value="1"/>
</dbReference>
<dbReference type="InterPro" id="IPR002655">
    <property type="entry name" value="Acyl-CoA_oxidase_C"/>
</dbReference>
<comment type="cofactor">
    <cofactor evidence="1">
        <name>FAD</name>
        <dbReference type="ChEBI" id="CHEBI:57692"/>
    </cofactor>
</comment>
<dbReference type="EMBL" id="OB661230">
    <property type="protein sequence ID" value="CAD7227706.1"/>
    <property type="molecule type" value="Genomic_DNA"/>
</dbReference>
<dbReference type="Gene3D" id="2.40.110.10">
    <property type="entry name" value="Butyryl-CoA Dehydrogenase, subunit A, domain 2"/>
    <property type="match status" value="1"/>
</dbReference>
<dbReference type="InterPro" id="IPR055060">
    <property type="entry name" value="ACOX_C_alpha1"/>
</dbReference>
<evidence type="ECO:0000256" key="2">
    <source>
        <dbReference type="ARBA" id="ARBA00004275"/>
    </source>
</evidence>
<evidence type="ECO:0000256" key="7">
    <source>
        <dbReference type="ARBA" id="ARBA00022832"/>
    </source>
</evidence>
<dbReference type="GO" id="GO:0033540">
    <property type="term" value="P:fatty acid beta-oxidation using acyl-CoA oxidase"/>
    <property type="evidence" value="ECO:0007669"/>
    <property type="project" value="TreeGrafter"/>
</dbReference>
<evidence type="ECO:0000259" key="13">
    <source>
        <dbReference type="Pfam" id="PF02770"/>
    </source>
</evidence>
<comment type="subcellular location">
    <subcellularLocation>
        <location evidence="2">Peroxisome</location>
    </subcellularLocation>
</comment>
<dbReference type="Pfam" id="PF02770">
    <property type="entry name" value="Acyl-CoA_dh_M"/>
    <property type="match status" value="1"/>
</dbReference>
<protein>
    <recommendedName>
        <fullName evidence="11">Acyl-coenzyme A oxidase</fullName>
    </recommendedName>
</protein>
<dbReference type="PANTHER" id="PTHR10909">
    <property type="entry name" value="ELECTRON TRANSPORT OXIDOREDUCTASE"/>
    <property type="match status" value="1"/>
</dbReference>
<evidence type="ECO:0000256" key="10">
    <source>
        <dbReference type="ARBA" id="ARBA00023140"/>
    </source>
</evidence>
<name>A0A7R8WF94_9CRUS</name>
<evidence type="ECO:0000313" key="15">
    <source>
        <dbReference type="EMBL" id="CAD7227706.1"/>
    </source>
</evidence>
<dbReference type="SUPFAM" id="SSF47203">
    <property type="entry name" value="Acyl-CoA dehydrogenase C-terminal domain-like"/>
    <property type="match status" value="2"/>
</dbReference>
<feature type="domain" description="Acyl-CoA oxidase/dehydrogenase middle" evidence="13">
    <location>
        <begin position="135"/>
        <end position="246"/>
    </location>
</feature>
<evidence type="ECO:0000259" key="14">
    <source>
        <dbReference type="Pfam" id="PF22924"/>
    </source>
</evidence>
<dbReference type="Pfam" id="PF22924">
    <property type="entry name" value="ACOX_C_alpha1"/>
    <property type="match status" value="1"/>
</dbReference>
<evidence type="ECO:0000256" key="5">
    <source>
        <dbReference type="ARBA" id="ARBA00022630"/>
    </source>
</evidence>
<dbReference type="Gene3D" id="1.20.140.10">
    <property type="entry name" value="Butyryl-CoA Dehydrogenase, subunit A, domain 3"/>
    <property type="match status" value="2"/>
</dbReference>
<dbReference type="AlphaFoldDB" id="A0A7R8WF94"/>
<dbReference type="InterPro" id="IPR046373">
    <property type="entry name" value="Acyl-CoA_Oxase/DH_mid-dom_sf"/>
</dbReference>
<accession>A0A7R8WF94</accession>
<keyword evidence="6 11" id="KW-0274">FAD</keyword>
<evidence type="ECO:0000256" key="8">
    <source>
        <dbReference type="ARBA" id="ARBA00023002"/>
    </source>
</evidence>
<comment type="similarity">
    <text evidence="4 11">Belongs to the acyl-CoA oxidase family.</text>
</comment>
<evidence type="ECO:0000256" key="4">
    <source>
        <dbReference type="ARBA" id="ARBA00006288"/>
    </source>
</evidence>
<comment type="pathway">
    <text evidence="3">Lipid metabolism.</text>
</comment>
<keyword evidence="7" id="KW-0276">Fatty acid metabolism</keyword>
<dbReference type="GO" id="GO:0071949">
    <property type="term" value="F:FAD binding"/>
    <property type="evidence" value="ECO:0007669"/>
    <property type="project" value="InterPro"/>
</dbReference>
<keyword evidence="5 11" id="KW-0285">Flavoprotein</keyword>
<keyword evidence="9" id="KW-0443">Lipid metabolism</keyword>
<sequence>MSAYRKRSTVNAVDLEDALWTSEVNRFKHGVWNLLINDPLFDQNASKYLDFDGFRALTSQRVKRFHEFQVVSEEEVRETPEKILALILALGVFDWSFGAKKFLTYDFFQSGIRGLGTERHEHFMEGLKKFEVLGCFCLTELSHGSNAKAMRTTATYDPKTQEFILNTPDIEATKCWVGVLGKTATHGIVFAQLELPDGQPSPGLHSFVVPLRDRKTLLPYPGVTIGDMGKKIGFNGLDNGFLQFSQYRIPRENLLNRTGDVTPEGRYQSPYPSSTMRFAATLGTLSMGRVFIVWMCLANLQKAMTIAVRYSCARRQFADSKAGEEEIAIWEYPLQRWRLLPHLAKTYALFVYARSFFRDFVHFQRKLIEEKANLFDLATLGAEIHAISSAAKPYAGWSARDCIQECREACGGHGFHFDAGFGVLRDDNDGNCTYEGDNNVLLQQTGNYLLSAWRQGLDSSPLGSLSFLNKGQGGFRNSSEFLGRLERARVDNRQMTDFLLNVFDVYLRVFLQHTAEKYEQLMAENGRNSFQAKNHLQMYGLRDLSLAYIQRTILQRFSSFLTDSLKLSDGNAVAMWRLCSLFGLTALETHFATMATLNLSPICQKSLFTVSRSTITDLCDRLKDDALPLVDAFGIPDEILNSPLGAVDGNIYPRIYSSWLDTPDVFSRPSWWKDFIQDSPVAPPSPRAKL</sequence>
<evidence type="ECO:0000256" key="11">
    <source>
        <dbReference type="PIRNR" id="PIRNR000168"/>
    </source>
</evidence>